<dbReference type="Proteomes" id="UP000218263">
    <property type="component" value="Chromosome"/>
</dbReference>
<dbReference type="AlphaFoldDB" id="A0A110B3N8"/>
<organism evidence="1 2">
    <name type="scientific">Mucilaginibacter gotjawali</name>
    <dbReference type="NCBI Taxonomy" id="1550579"/>
    <lineage>
        <taxon>Bacteria</taxon>
        <taxon>Pseudomonadati</taxon>
        <taxon>Bacteroidota</taxon>
        <taxon>Sphingobacteriia</taxon>
        <taxon>Sphingobacteriales</taxon>
        <taxon>Sphingobacteriaceae</taxon>
        <taxon>Mucilaginibacter</taxon>
    </lineage>
</organism>
<reference evidence="1 2" key="1">
    <citation type="submission" date="2015-12" db="EMBL/GenBank/DDBJ databases">
        <title>Genome sequence of Mucilaginibacter gotjawali.</title>
        <authorList>
            <person name="Lee J.S."/>
            <person name="Lee K.C."/>
            <person name="Kim K.K."/>
            <person name="Lee B.W."/>
        </authorList>
    </citation>
    <scope>NUCLEOTIDE SEQUENCE [LARGE SCALE GENOMIC DNA]</scope>
    <source>
        <strain evidence="1 2">SA3-7</strain>
    </source>
</reference>
<proteinExistence type="predicted"/>
<evidence type="ECO:0000313" key="1">
    <source>
        <dbReference type="EMBL" id="BAU54837.1"/>
    </source>
</evidence>
<dbReference type="SUPFAM" id="SSF160574">
    <property type="entry name" value="BT0923-like"/>
    <property type="match status" value="1"/>
</dbReference>
<dbReference type="RefSeq" id="WP_096352926.1">
    <property type="nucleotide sequence ID" value="NZ_AP017313.1"/>
</dbReference>
<protein>
    <submittedName>
        <fullName evidence="1">Uncharacterized protein</fullName>
    </submittedName>
</protein>
<keyword evidence="2" id="KW-1185">Reference proteome</keyword>
<sequence>MKTRFIFRIATVLLVLFSFQHSYAQIIKIDTLREVTIRSTTPVAPKVQDAFSRTFKDAVGPRWYKLDKNYLVNFITKDQKNKALYDKKGSLVYHISYLNDPEKLPKNIKYLVSKKFHDYKLLNAIHIAQNARSIWVVNLKDGKELVLARVEEEQVEEIERVTESAE</sequence>
<dbReference type="KEGG" id="mgot:MgSA37_03016"/>
<dbReference type="EMBL" id="AP017313">
    <property type="protein sequence ID" value="BAU54837.1"/>
    <property type="molecule type" value="Genomic_DNA"/>
</dbReference>
<dbReference type="Gene3D" id="3.10.450.360">
    <property type="match status" value="1"/>
</dbReference>
<gene>
    <name evidence="1" type="ORF">MgSA37_03016</name>
</gene>
<evidence type="ECO:0000313" key="2">
    <source>
        <dbReference type="Proteomes" id="UP000218263"/>
    </source>
</evidence>
<name>A0A110B3N8_9SPHI</name>
<dbReference type="OrthoDB" id="669798at2"/>
<accession>A0A110B3N8</accession>